<evidence type="ECO:0000313" key="2">
    <source>
        <dbReference type="Proteomes" id="UP000256780"/>
    </source>
</evidence>
<protein>
    <submittedName>
        <fullName evidence="1">Uncharacterized protein</fullName>
    </submittedName>
</protein>
<evidence type="ECO:0000313" key="1">
    <source>
        <dbReference type="EMBL" id="SOY67695.1"/>
    </source>
</evidence>
<accession>A0A976A846</accession>
<sequence length="153" mass="16764">MRSGPDPANAMTCLHDRCYAAPAWPGFAQEPCLCLALHPLREINARQSAAAATLPADFRRTSGGPEFLPLGGADRCPRMKLTRAPRRVHRVGECHARLSIPLREVRPYVRENRASRGTCLCPSTVPELRQPVRAARTGAVRGGDPAQELSFEQ</sequence>
<name>A0A976A846_9BURK</name>
<dbReference type="EMBL" id="OFSQ01000038">
    <property type="protein sequence ID" value="SOY67695.1"/>
    <property type="molecule type" value="Genomic_DNA"/>
</dbReference>
<gene>
    <name evidence="1" type="ORF">CBM2587_B90145</name>
</gene>
<organism evidence="1 2">
    <name type="scientific">Cupriavidus taiwanensis</name>
    <dbReference type="NCBI Taxonomy" id="164546"/>
    <lineage>
        <taxon>Bacteria</taxon>
        <taxon>Pseudomonadati</taxon>
        <taxon>Pseudomonadota</taxon>
        <taxon>Betaproteobacteria</taxon>
        <taxon>Burkholderiales</taxon>
        <taxon>Burkholderiaceae</taxon>
        <taxon>Cupriavidus</taxon>
    </lineage>
</organism>
<proteinExistence type="predicted"/>
<dbReference type="Proteomes" id="UP000256780">
    <property type="component" value="Chromosome CBM2587_b"/>
</dbReference>
<reference evidence="1 2" key="1">
    <citation type="submission" date="2018-01" db="EMBL/GenBank/DDBJ databases">
        <authorList>
            <person name="Clerissi C."/>
        </authorList>
    </citation>
    <scope>NUCLEOTIDE SEQUENCE [LARGE SCALE GENOMIC DNA]</scope>
    <source>
        <strain evidence="1">Cupriavidus sp. LMG 19464</strain>
    </source>
</reference>
<comment type="caution">
    <text evidence="1">The sequence shown here is derived from an EMBL/GenBank/DDBJ whole genome shotgun (WGS) entry which is preliminary data.</text>
</comment>
<dbReference type="AlphaFoldDB" id="A0A976A846"/>